<protein>
    <submittedName>
        <fullName evidence="9">Folliculin interacting protein 1</fullName>
    </submittedName>
</protein>
<keyword evidence="4" id="KW-0963">Cytoplasm</keyword>
<evidence type="ECO:0000256" key="5">
    <source>
        <dbReference type="ARBA" id="ARBA00023136"/>
    </source>
</evidence>
<proteinExistence type="inferred from homology"/>
<keyword evidence="6" id="KW-0458">Lysosome</keyword>
<dbReference type="InterPro" id="IPR028084">
    <property type="entry name" value="FNIP_N_dom"/>
</dbReference>
<dbReference type="PRINTS" id="PR02073">
    <property type="entry name" value="FOLLICULNIP1"/>
</dbReference>
<sequence length="1157" mass="128693">MLPSWPLPEFDPSQIRLIVYQDCERRGRNVLFDSSAKRKIEDVSVSKLCSDAQVRVFGKCCQLKPGGDSSSSLDSSINSSSSFSDPKEQCPKYQGSRCSSDANMLGEMMFGSVAMSYKGSTLKIHQIRSPPQLMLSKVFTARTGSSIYGSLNTLQDSLEFINQDSNTLKPDHSTIMNGLLGNIGLSQLCSPRRAFSEQGPLRLIRSASFFAVHSNPMDMPGREQNEDRDSGIARSASLSSLLITPFPSPGSSFNKSCASSYQRRWRRSQTTSLENGVFPRWSMDESFNLSDDSSGSTPGIVRKKKIAIGVIFSLSRDEDENNKFNEFFFSHFPLFESHMNKLKSAIEQAMKMSRRSADASQRSLAYNRIVDALNEFRTTICNLYTMPRIGEPVWLTMMSGTPEKNQLCHRFMKEFTFLMENASKNQFLPALLTAVLTNHLAWVPTVMPNGQPPIRIFLEKHSSQSVDMLAKTHPYNPLWAQLGDLYGAIGSPVRLAKTVVVGKRHDLVQRLLYFLTYFIRCSELQETHLLENGEDEAIVMPGTVITTTLEKGEVEESEYVLVTMHKNRGNLLPTESEEMRAPNCSCKYCKCPISLAQNIEGVAQQEREDLQSTPKVELESSSDENRTIVPEDGQEDAVDVTQPRPCLDAKLETVVCTGSASPEKCVGTEPCLEAAGSTWSSEDALEAGSQAGGGTRTPGIAVEKKPPDKLFMDTFPCSAAEAQTKVTFLIGDSMSPDSDIELRSQAVVEQIARHHSPPAAEAGVSADQNCEAKQTVEDQNRDCGTAEPFPQVASEHQSWNSNPYSAESMSLFDEYFTDDSSVETQTTDDIPGQAAANLLAHNSSLEFSKKLCTKACKPPSEFCKFMDSVRQETYKNCFNEQDQREKISIRVPHGDRENIEKKVAPGIDWDIPRNESSDSALGDSESEDTGHDLTRLGSNYYGGEQEDWAEEYEIPFPGSKLVEVNSVQPSIANFGRSLLGGYCSSYVPDFVLQGIGSDEKLRHCLVSDLSHAVQHPVLDEPIAEAVCIIADTDKWTVQVASSQRRMIENKLGKEVLVSSLVSNLLHSTLQLYKHNLSPNFCVMHLEDRLQELYFKSKMLSEYLKGQMRVHVKELGVVLGYGHKLLPAVLPWVSWCHTLCLGLFLSTAKWIPKWDWNS</sequence>
<feature type="domain" description="UDENN FNIP1/2-type" evidence="8">
    <location>
        <begin position="10"/>
        <end position="1135"/>
    </location>
</feature>
<dbReference type="AlphaFoldDB" id="A0A674H109"/>
<keyword evidence="5" id="KW-0472">Membrane</keyword>
<evidence type="ECO:0000256" key="4">
    <source>
        <dbReference type="ARBA" id="ARBA00022490"/>
    </source>
</evidence>
<reference evidence="9" key="2">
    <citation type="submission" date="2025-08" db="UniProtKB">
        <authorList>
            <consortium name="Ensembl"/>
        </authorList>
    </citation>
    <scope>IDENTIFICATION</scope>
</reference>
<reference evidence="9 10" key="1">
    <citation type="journal article" date="2010" name="Nature">
        <title>The genome of a songbird.</title>
        <authorList>
            <person name="Warren W.C."/>
            <person name="Clayton D.F."/>
            <person name="Ellegren H."/>
            <person name="Arnold A.P."/>
            <person name="Hillier L.W."/>
            <person name="Kunstner A."/>
            <person name="Searle S."/>
            <person name="White S."/>
            <person name="Vilella A.J."/>
            <person name="Fairley S."/>
            <person name="Heger A."/>
            <person name="Kong L."/>
            <person name="Ponting C.P."/>
            <person name="Jarvis E.D."/>
            <person name="Mello C.V."/>
            <person name="Minx P."/>
            <person name="Lovell P."/>
            <person name="Velho T.A."/>
            <person name="Ferris M."/>
            <person name="Balakrishnan C.N."/>
            <person name="Sinha S."/>
            <person name="Blatti C."/>
            <person name="London S.E."/>
            <person name="Li Y."/>
            <person name="Lin Y.C."/>
            <person name="George J."/>
            <person name="Sweedler J."/>
            <person name="Southey B."/>
            <person name="Gunaratne P."/>
            <person name="Watson M."/>
            <person name="Nam K."/>
            <person name="Backstrom N."/>
            <person name="Smeds L."/>
            <person name="Nabholz B."/>
            <person name="Itoh Y."/>
            <person name="Whitney O."/>
            <person name="Pfenning A.R."/>
            <person name="Howard J."/>
            <person name="Volker M."/>
            <person name="Skinner B.M."/>
            <person name="Griffin D.K."/>
            <person name="Ye L."/>
            <person name="McLaren W.M."/>
            <person name="Flicek P."/>
            <person name="Quesada V."/>
            <person name="Velasco G."/>
            <person name="Lopez-Otin C."/>
            <person name="Puente X.S."/>
            <person name="Olender T."/>
            <person name="Lancet D."/>
            <person name="Smit A.F."/>
            <person name="Hubley R."/>
            <person name="Konkel M.K."/>
            <person name="Walker J.A."/>
            <person name="Batzer M.A."/>
            <person name="Gu W."/>
            <person name="Pollock D.D."/>
            <person name="Chen L."/>
            <person name="Cheng Z."/>
            <person name="Eichler E.E."/>
            <person name="Stapley J."/>
            <person name="Slate J."/>
            <person name="Ekblom R."/>
            <person name="Birkhead T."/>
            <person name="Burke T."/>
            <person name="Burt D."/>
            <person name="Scharff C."/>
            <person name="Adam I."/>
            <person name="Richard H."/>
            <person name="Sultan M."/>
            <person name="Soldatov A."/>
            <person name="Lehrach H."/>
            <person name="Edwards S.V."/>
            <person name="Yang S.P."/>
            <person name="Li X."/>
            <person name="Graves T."/>
            <person name="Fulton L."/>
            <person name="Nelson J."/>
            <person name="Chinwalla A."/>
            <person name="Hou S."/>
            <person name="Mardis E.R."/>
            <person name="Wilson R.K."/>
        </authorList>
    </citation>
    <scope>NUCLEOTIDE SEQUENCE [LARGE SCALE GENOMIC DNA]</scope>
</reference>
<evidence type="ECO:0000313" key="9">
    <source>
        <dbReference type="Ensembl" id="ENSTGUP00000028478.1"/>
    </source>
</evidence>
<dbReference type="GO" id="GO:0042030">
    <property type="term" value="F:ATPase inhibitor activity"/>
    <property type="evidence" value="ECO:0007669"/>
    <property type="project" value="TreeGrafter"/>
</dbReference>
<dbReference type="GO" id="GO:0005765">
    <property type="term" value="C:lysosomal membrane"/>
    <property type="evidence" value="ECO:0007669"/>
    <property type="project" value="UniProtKB-SubCell"/>
</dbReference>
<organism evidence="9 10">
    <name type="scientific">Taeniopygia guttata</name>
    <name type="common">Zebra finch</name>
    <name type="synonym">Poephila guttata</name>
    <dbReference type="NCBI Taxonomy" id="59729"/>
    <lineage>
        <taxon>Eukaryota</taxon>
        <taxon>Metazoa</taxon>
        <taxon>Chordata</taxon>
        <taxon>Craniata</taxon>
        <taxon>Vertebrata</taxon>
        <taxon>Euteleostomi</taxon>
        <taxon>Archelosauria</taxon>
        <taxon>Archosauria</taxon>
        <taxon>Dinosauria</taxon>
        <taxon>Saurischia</taxon>
        <taxon>Theropoda</taxon>
        <taxon>Coelurosauria</taxon>
        <taxon>Aves</taxon>
        <taxon>Neognathae</taxon>
        <taxon>Neoaves</taxon>
        <taxon>Telluraves</taxon>
        <taxon>Australaves</taxon>
        <taxon>Passeriformes</taxon>
        <taxon>Passeroidea</taxon>
        <taxon>Estrildidae</taxon>
        <taxon>Estrildinae</taxon>
        <taxon>Taeniopygia</taxon>
    </lineage>
</organism>
<dbReference type="InterPro" id="IPR026156">
    <property type="entry name" value="FNIP_fam"/>
</dbReference>
<dbReference type="InterPro" id="IPR028085">
    <property type="entry name" value="FNIP_mid_dom"/>
</dbReference>
<feature type="region of interest" description="Disordered" evidence="7">
    <location>
        <begin position="65"/>
        <end position="95"/>
    </location>
</feature>
<feature type="compositionally biased region" description="Low complexity" evidence="7">
    <location>
        <begin position="68"/>
        <end position="84"/>
    </location>
</feature>
<evidence type="ECO:0000259" key="8">
    <source>
        <dbReference type="PROSITE" id="PS51836"/>
    </source>
</evidence>
<comment type="similarity">
    <text evidence="3">Belongs to the FNIP family.</text>
</comment>
<dbReference type="Pfam" id="PF14638">
    <property type="entry name" value="FNIP_C"/>
    <property type="match status" value="1"/>
</dbReference>
<evidence type="ECO:0000256" key="1">
    <source>
        <dbReference type="ARBA" id="ARBA00004496"/>
    </source>
</evidence>
<reference evidence="9" key="3">
    <citation type="submission" date="2025-09" db="UniProtKB">
        <authorList>
            <consortium name="Ensembl"/>
        </authorList>
    </citation>
    <scope>IDENTIFICATION</scope>
</reference>
<dbReference type="InterPro" id="IPR037545">
    <property type="entry name" value="DENN_FNIP1/2"/>
</dbReference>
<feature type="region of interest" description="Disordered" evidence="7">
    <location>
        <begin position="605"/>
        <end position="628"/>
    </location>
</feature>
<dbReference type="Ensembl" id="ENSTGUT00000027547.1">
    <property type="protein sequence ID" value="ENSTGUP00000028478.1"/>
    <property type="gene ID" value="ENSTGUG00000001315.2"/>
</dbReference>
<name>A0A674H109_TAEGU</name>
<evidence type="ECO:0000256" key="3">
    <source>
        <dbReference type="ARBA" id="ARBA00007541"/>
    </source>
</evidence>
<dbReference type="Proteomes" id="UP000007754">
    <property type="component" value="Chromosome 13"/>
</dbReference>
<dbReference type="GeneTree" id="ENSGT00390000009391"/>
<gene>
    <name evidence="9" type="primary">FNIP1</name>
</gene>
<comment type="subcellular location">
    <subcellularLocation>
        <location evidence="1">Cytoplasm</location>
    </subcellularLocation>
    <subcellularLocation>
        <location evidence="2">Lysosome membrane</location>
    </subcellularLocation>
</comment>
<accession>A0A674H109</accession>
<dbReference type="Pfam" id="PF14637">
    <property type="entry name" value="FNIP_M"/>
    <property type="match status" value="1"/>
</dbReference>
<keyword evidence="10" id="KW-1185">Reference proteome</keyword>
<dbReference type="GO" id="GO:0051087">
    <property type="term" value="F:protein-folding chaperone binding"/>
    <property type="evidence" value="ECO:0007669"/>
    <property type="project" value="TreeGrafter"/>
</dbReference>
<evidence type="ECO:0000256" key="2">
    <source>
        <dbReference type="ARBA" id="ARBA00004656"/>
    </source>
</evidence>
<dbReference type="PANTHER" id="PTHR21634:SF12">
    <property type="entry name" value="FOLLICULIN-INTERACTING PROTEIN 1"/>
    <property type="match status" value="1"/>
</dbReference>
<evidence type="ECO:0000313" key="10">
    <source>
        <dbReference type="Proteomes" id="UP000007754"/>
    </source>
</evidence>
<feature type="region of interest" description="Disordered" evidence="7">
    <location>
        <begin position="905"/>
        <end position="937"/>
    </location>
</feature>
<dbReference type="Pfam" id="PF14636">
    <property type="entry name" value="FNIP_N"/>
    <property type="match status" value="1"/>
</dbReference>
<dbReference type="PROSITE" id="PS51836">
    <property type="entry name" value="DENN_FNIP12"/>
    <property type="match status" value="1"/>
</dbReference>
<dbReference type="PANTHER" id="PTHR21634">
    <property type="entry name" value="RE13835P"/>
    <property type="match status" value="1"/>
</dbReference>
<dbReference type="InterPro" id="IPR028086">
    <property type="entry name" value="FNIP_C_dom"/>
</dbReference>
<evidence type="ECO:0000256" key="6">
    <source>
        <dbReference type="ARBA" id="ARBA00023228"/>
    </source>
</evidence>
<evidence type="ECO:0000256" key="7">
    <source>
        <dbReference type="SAM" id="MobiDB-lite"/>
    </source>
</evidence>